<name>A0AC35GVF5_9BILA</name>
<dbReference type="Proteomes" id="UP000887580">
    <property type="component" value="Unplaced"/>
</dbReference>
<dbReference type="WBParaSite" id="PS1159_v2.g9053.t1">
    <property type="protein sequence ID" value="PS1159_v2.g9053.t1"/>
    <property type="gene ID" value="PS1159_v2.g9053"/>
</dbReference>
<organism evidence="1 2">
    <name type="scientific">Panagrolaimus sp. PS1159</name>
    <dbReference type="NCBI Taxonomy" id="55785"/>
    <lineage>
        <taxon>Eukaryota</taxon>
        <taxon>Metazoa</taxon>
        <taxon>Ecdysozoa</taxon>
        <taxon>Nematoda</taxon>
        <taxon>Chromadorea</taxon>
        <taxon>Rhabditida</taxon>
        <taxon>Tylenchina</taxon>
        <taxon>Panagrolaimomorpha</taxon>
        <taxon>Panagrolaimoidea</taxon>
        <taxon>Panagrolaimidae</taxon>
        <taxon>Panagrolaimus</taxon>
    </lineage>
</organism>
<reference evidence="2" key="1">
    <citation type="submission" date="2022-11" db="UniProtKB">
        <authorList>
            <consortium name="WormBaseParasite"/>
        </authorList>
    </citation>
    <scope>IDENTIFICATION</scope>
</reference>
<protein>
    <submittedName>
        <fullName evidence="2">Uncharacterized protein</fullName>
    </submittedName>
</protein>
<accession>A0AC35GVF5</accession>
<evidence type="ECO:0000313" key="1">
    <source>
        <dbReference type="Proteomes" id="UP000887580"/>
    </source>
</evidence>
<proteinExistence type="predicted"/>
<evidence type="ECO:0000313" key="2">
    <source>
        <dbReference type="WBParaSite" id="PS1159_v2.g9053.t1"/>
    </source>
</evidence>
<sequence>MLGGFAIFVMIATTEYLEAKKDSLKKEVNQFGFYKHFKKMVKNFLGLNLPQDIPPLNFNASTNRCDSIIKQEKMMEEIDERLDRVLSNRYQGFSTYPRNIIR</sequence>